<dbReference type="AlphaFoldDB" id="A0AB34IXF4"/>
<feature type="coiled-coil region" evidence="1">
    <location>
        <begin position="45"/>
        <end position="79"/>
    </location>
</feature>
<evidence type="ECO:0000313" key="3">
    <source>
        <dbReference type="EMBL" id="KAL1507648.1"/>
    </source>
</evidence>
<accession>A0AB34IXF4</accession>
<keyword evidence="4" id="KW-1185">Reference proteome</keyword>
<protein>
    <submittedName>
        <fullName evidence="3">Uncharacterized protein</fullName>
    </submittedName>
</protein>
<organism evidence="3 4">
    <name type="scientific">Prymnesium parvum</name>
    <name type="common">Toxic golden alga</name>
    <dbReference type="NCBI Taxonomy" id="97485"/>
    <lineage>
        <taxon>Eukaryota</taxon>
        <taxon>Haptista</taxon>
        <taxon>Haptophyta</taxon>
        <taxon>Prymnesiophyceae</taxon>
        <taxon>Prymnesiales</taxon>
        <taxon>Prymnesiaceae</taxon>
        <taxon>Prymnesium</taxon>
    </lineage>
</organism>
<comment type="caution">
    <text evidence="3">The sequence shown here is derived from an EMBL/GenBank/DDBJ whole genome shotgun (WGS) entry which is preliminary data.</text>
</comment>
<proteinExistence type="predicted"/>
<gene>
    <name evidence="3" type="ORF">AB1Y20_007265</name>
</gene>
<keyword evidence="1" id="KW-0175">Coiled coil</keyword>
<dbReference type="EMBL" id="JBGBPQ010000017">
    <property type="protein sequence ID" value="KAL1507648.1"/>
    <property type="molecule type" value="Genomic_DNA"/>
</dbReference>
<sequence>MVMDHASDDEFDTTLRPPTTVSAGEDLTRADYQRWMVEDSKHEVAKEIRAEREKRRRELAEHRREMQQIGKEIAAAQRNQRGVVAASREHLRQQVAEIGAESRIIQQTHRQQRDALRDRWTEYGKVLVHQFGNDSAKQSKAELYACKAANVKEVKDHLYKLNSAPGVSKQDRIAANRLHAEKIRSETDADVTRMARKHFIDIRWDNADSMRGTLDNWRQERTEAKQAYIKRAKDINRATSSTNEAARRAREKVIEERQAQAQEMRRARETVLSSNRDRRVADAIARQALHAQVHSSKFVALADTKATPERLKPYFSFRTPARRRKPHEVRI</sequence>
<name>A0AB34IXF4_PRYPA</name>
<reference evidence="3 4" key="1">
    <citation type="journal article" date="2024" name="Science">
        <title>Giant polyketide synthase enzymes in the biosynthesis of giant marine polyether toxins.</title>
        <authorList>
            <person name="Fallon T.R."/>
            <person name="Shende V.V."/>
            <person name="Wierzbicki I.H."/>
            <person name="Pendleton A.L."/>
            <person name="Watervoot N.F."/>
            <person name="Auber R.P."/>
            <person name="Gonzalez D.J."/>
            <person name="Wisecaver J.H."/>
            <person name="Moore B.S."/>
        </authorList>
    </citation>
    <scope>NUCLEOTIDE SEQUENCE [LARGE SCALE GENOMIC DNA]</scope>
    <source>
        <strain evidence="3 4">12B1</strain>
    </source>
</reference>
<evidence type="ECO:0000313" key="4">
    <source>
        <dbReference type="Proteomes" id="UP001515480"/>
    </source>
</evidence>
<evidence type="ECO:0000256" key="1">
    <source>
        <dbReference type="SAM" id="Coils"/>
    </source>
</evidence>
<dbReference type="Proteomes" id="UP001515480">
    <property type="component" value="Unassembled WGS sequence"/>
</dbReference>
<evidence type="ECO:0000256" key="2">
    <source>
        <dbReference type="SAM" id="MobiDB-lite"/>
    </source>
</evidence>
<feature type="region of interest" description="Disordered" evidence="2">
    <location>
        <begin position="1"/>
        <end position="26"/>
    </location>
</feature>
<feature type="coiled-coil region" evidence="1">
    <location>
        <begin position="207"/>
        <end position="270"/>
    </location>
</feature>